<evidence type="ECO:0000256" key="6">
    <source>
        <dbReference type="PROSITE-ProRule" id="PRU10007"/>
    </source>
</evidence>
<dbReference type="Gene3D" id="3.40.605.10">
    <property type="entry name" value="Aldehyde Dehydrogenase, Chain A, domain 1"/>
    <property type="match status" value="1"/>
</dbReference>
<name>A0A8T9CAF8_9HELO</name>
<accession>A0A8T9CAF8</accession>
<evidence type="ECO:0000313" key="10">
    <source>
        <dbReference type="Proteomes" id="UP000469558"/>
    </source>
</evidence>
<dbReference type="AlphaFoldDB" id="A0A8T9CAF8"/>
<dbReference type="Gene3D" id="3.40.309.10">
    <property type="entry name" value="Aldehyde Dehydrogenase, Chain A, domain 2"/>
    <property type="match status" value="1"/>
</dbReference>
<feature type="domain" description="Aldehyde dehydrogenase" evidence="8">
    <location>
        <begin position="5"/>
        <end position="365"/>
    </location>
</feature>
<evidence type="ECO:0000259" key="8">
    <source>
        <dbReference type="Pfam" id="PF00171"/>
    </source>
</evidence>
<dbReference type="GO" id="GO:0004029">
    <property type="term" value="F:aldehyde dehydrogenase (NAD+) activity"/>
    <property type="evidence" value="ECO:0007669"/>
    <property type="project" value="UniProtKB-EC"/>
</dbReference>
<dbReference type="InterPro" id="IPR016163">
    <property type="entry name" value="Ald_DH_C"/>
</dbReference>
<dbReference type="InterPro" id="IPR016162">
    <property type="entry name" value="Ald_DH_N"/>
</dbReference>
<dbReference type="PANTHER" id="PTHR11699">
    <property type="entry name" value="ALDEHYDE DEHYDROGENASE-RELATED"/>
    <property type="match status" value="1"/>
</dbReference>
<keyword evidence="3" id="KW-0520">NAD</keyword>
<dbReference type="FunFam" id="3.40.309.10:FF:000049">
    <property type="entry name" value="Aldehyde dehydrogenase"/>
    <property type="match status" value="1"/>
</dbReference>
<evidence type="ECO:0000256" key="7">
    <source>
        <dbReference type="RuleBase" id="RU003345"/>
    </source>
</evidence>
<evidence type="ECO:0000256" key="1">
    <source>
        <dbReference type="ARBA" id="ARBA00009986"/>
    </source>
</evidence>
<reference evidence="9 10" key="1">
    <citation type="submission" date="2018-05" db="EMBL/GenBank/DDBJ databases">
        <title>Genome sequencing and assembly of the regulated plant pathogen Lachnellula willkommii and related sister species for the development of diagnostic species identification markers.</title>
        <authorList>
            <person name="Giroux E."/>
            <person name="Bilodeau G."/>
        </authorList>
    </citation>
    <scope>NUCLEOTIDE SEQUENCE [LARGE SCALE GENOMIC DNA]</scope>
    <source>
        <strain evidence="9 10">CBS 268.59</strain>
    </source>
</reference>
<evidence type="ECO:0000256" key="2">
    <source>
        <dbReference type="ARBA" id="ARBA00023002"/>
    </source>
</evidence>
<proteinExistence type="inferred from homology"/>
<feature type="active site" evidence="6">
    <location>
        <position position="140"/>
    </location>
</feature>
<comment type="similarity">
    <text evidence="1 7">Belongs to the aldehyde dehydrogenase family.</text>
</comment>
<dbReference type="OrthoDB" id="310895at2759"/>
<evidence type="ECO:0000313" key="9">
    <source>
        <dbReference type="EMBL" id="TVY82759.1"/>
    </source>
</evidence>
<dbReference type="InterPro" id="IPR029510">
    <property type="entry name" value="Ald_DH_CS_GLU"/>
</dbReference>
<dbReference type="InterPro" id="IPR015590">
    <property type="entry name" value="Aldehyde_DH_dom"/>
</dbReference>
<dbReference type="EC" id="1.2.1.3" evidence="4"/>
<keyword evidence="10" id="KW-1185">Reference proteome</keyword>
<dbReference type="PROSITE" id="PS00687">
    <property type="entry name" value="ALDEHYDE_DEHYDR_GLU"/>
    <property type="match status" value="1"/>
</dbReference>
<dbReference type="EMBL" id="QGMK01000279">
    <property type="protein sequence ID" value="TVY82759.1"/>
    <property type="molecule type" value="Genomic_DNA"/>
</dbReference>
<comment type="catalytic activity">
    <reaction evidence="5">
        <text>an aldehyde + NAD(+) + H2O = a carboxylate + NADH + 2 H(+)</text>
        <dbReference type="Rhea" id="RHEA:16185"/>
        <dbReference type="ChEBI" id="CHEBI:15377"/>
        <dbReference type="ChEBI" id="CHEBI:15378"/>
        <dbReference type="ChEBI" id="CHEBI:17478"/>
        <dbReference type="ChEBI" id="CHEBI:29067"/>
        <dbReference type="ChEBI" id="CHEBI:57540"/>
        <dbReference type="ChEBI" id="CHEBI:57945"/>
        <dbReference type="EC" id="1.2.1.3"/>
    </reaction>
</comment>
<evidence type="ECO:0000256" key="3">
    <source>
        <dbReference type="ARBA" id="ARBA00023027"/>
    </source>
</evidence>
<comment type="caution">
    <text evidence="9">The sequence shown here is derived from an EMBL/GenBank/DDBJ whole genome shotgun (WGS) entry which is preliminary data.</text>
</comment>
<keyword evidence="2 7" id="KW-0560">Oxidoreductase</keyword>
<sequence>MSLDYVGWIDKFAGESYPQDDGFLKIVRNEPLGLTAGMLPWNAPLALMAAKAAPALATGNCFILKPSEKTPFASLALGALIKEAGFPPGVFQVLAGDGSTGALLAAHMKIRKISFTGSVPTGKCIQEAAAKSNLKRVTLELGGKSPAVIFGDCNLENAITWTSRYLAINSGQACFAPTRVYVQEEIYEKFIGGYKAALKAATAAVGDPELEQTMLGPLVDEMQFNRVAGFIERGQNGQGTLSLGGKRIGDKGYFIEPTIFENVAPDAEIIREEIFGPVVVVNTFKTEEEVIALSNDTEYGLMAGVFTQDINRALRIASVLESGTVGVNCISQLSQSTPYGGSKQSGLGKEYGREALEAYTEKKTILINMTY</sequence>
<dbReference type="SUPFAM" id="SSF53720">
    <property type="entry name" value="ALDH-like"/>
    <property type="match status" value="1"/>
</dbReference>
<evidence type="ECO:0000256" key="4">
    <source>
        <dbReference type="ARBA" id="ARBA00024226"/>
    </source>
</evidence>
<dbReference type="Proteomes" id="UP000469558">
    <property type="component" value="Unassembled WGS sequence"/>
</dbReference>
<dbReference type="Pfam" id="PF00171">
    <property type="entry name" value="Aldedh"/>
    <property type="match status" value="1"/>
</dbReference>
<dbReference type="FunFam" id="3.40.605.10:FF:000029">
    <property type="entry name" value="Aldehyde dehydrogenase, mitochondrial"/>
    <property type="match status" value="1"/>
</dbReference>
<evidence type="ECO:0000256" key="5">
    <source>
        <dbReference type="ARBA" id="ARBA00049194"/>
    </source>
</evidence>
<gene>
    <name evidence="9" type="primary">aldA_1</name>
    <name evidence="9" type="ORF">LSUE1_G004072</name>
</gene>
<organism evidence="9 10">
    <name type="scientific">Lachnellula suecica</name>
    <dbReference type="NCBI Taxonomy" id="602035"/>
    <lineage>
        <taxon>Eukaryota</taxon>
        <taxon>Fungi</taxon>
        <taxon>Dikarya</taxon>
        <taxon>Ascomycota</taxon>
        <taxon>Pezizomycotina</taxon>
        <taxon>Leotiomycetes</taxon>
        <taxon>Helotiales</taxon>
        <taxon>Lachnaceae</taxon>
        <taxon>Lachnellula</taxon>
    </lineage>
</organism>
<dbReference type="InterPro" id="IPR016161">
    <property type="entry name" value="Ald_DH/histidinol_DH"/>
</dbReference>
<protein>
    <recommendedName>
        <fullName evidence="4">aldehyde dehydrogenase (NAD(+))</fullName>
        <ecNumber evidence="4">1.2.1.3</ecNumber>
    </recommendedName>
</protein>